<dbReference type="EMBL" id="BSXS01002587">
    <property type="protein sequence ID" value="GME79410.1"/>
    <property type="molecule type" value="Genomic_DNA"/>
</dbReference>
<protein>
    <submittedName>
        <fullName evidence="1">Unnamed protein product</fullName>
    </submittedName>
</protein>
<sequence>MCDLCVSHHYGFIDVGPTGDCCIDLSPKKGAKYGLPNDKILKPGEKYGKFFMFKIPSTLLDTACEHQSPEHLRLPSSFGIDIESFNGEAAKIQIDKKSGYGDLVCNMVHRLKQMI</sequence>
<evidence type="ECO:0000313" key="2">
    <source>
        <dbReference type="Proteomes" id="UP001165064"/>
    </source>
</evidence>
<accession>A0ACB5T1Y7</accession>
<gene>
    <name evidence="1" type="ORF">Amon02_000393600</name>
</gene>
<evidence type="ECO:0000313" key="1">
    <source>
        <dbReference type="EMBL" id="GME79410.1"/>
    </source>
</evidence>
<name>A0ACB5T1Y7_AMBMO</name>
<dbReference type="Proteomes" id="UP001165064">
    <property type="component" value="Unassembled WGS sequence"/>
</dbReference>
<keyword evidence="2" id="KW-1185">Reference proteome</keyword>
<reference evidence="1" key="1">
    <citation type="submission" date="2023-04" db="EMBL/GenBank/DDBJ databases">
        <title>Ambrosiozyma monospora NBRC 10751.</title>
        <authorList>
            <person name="Ichikawa N."/>
            <person name="Sato H."/>
            <person name="Tonouchi N."/>
        </authorList>
    </citation>
    <scope>NUCLEOTIDE SEQUENCE</scope>
    <source>
        <strain evidence="1">NBRC 10751</strain>
    </source>
</reference>
<comment type="caution">
    <text evidence="1">The sequence shown here is derived from an EMBL/GenBank/DDBJ whole genome shotgun (WGS) entry which is preliminary data.</text>
</comment>
<organism evidence="1 2">
    <name type="scientific">Ambrosiozyma monospora</name>
    <name type="common">Yeast</name>
    <name type="synonym">Endomycopsis monosporus</name>
    <dbReference type="NCBI Taxonomy" id="43982"/>
    <lineage>
        <taxon>Eukaryota</taxon>
        <taxon>Fungi</taxon>
        <taxon>Dikarya</taxon>
        <taxon>Ascomycota</taxon>
        <taxon>Saccharomycotina</taxon>
        <taxon>Pichiomycetes</taxon>
        <taxon>Pichiales</taxon>
        <taxon>Pichiaceae</taxon>
        <taxon>Ambrosiozyma</taxon>
    </lineage>
</organism>
<proteinExistence type="predicted"/>